<dbReference type="InterPro" id="IPR036236">
    <property type="entry name" value="Znf_C2H2_sf"/>
</dbReference>
<organism evidence="3">
    <name type="scientific">viral metagenome</name>
    <dbReference type="NCBI Taxonomy" id="1070528"/>
    <lineage>
        <taxon>unclassified sequences</taxon>
        <taxon>metagenomes</taxon>
        <taxon>organismal metagenomes</taxon>
    </lineage>
</organism>
<protein>
    <recommendedName>
        <fullName evidence="2">C2H2-type domain-containing protein</fullName>
    </recommendedName>
</protein>
<evidence type="ECO:0000256" key="1">
    <source>
        <dbReference type="SAM" id="Coils"/>
    </source>
</evidence>
<accession>A0A6C0D1U3</accession>
<feature type="coiled-coil region" evidence="1">
    <location>
        <begin position="31"/>
        <end position="58"/>
    </location>
</feature>
<name>A0A6C0D1U3_9ZZZZ</name>
<dbReference type="PROSITE" id="PS50157">
    <property type="entry name" value="ZINC_FINGER_C2H2_2"/>
    <property type="match status" value="1"/>
</dbReference>
<proteinExistence type="predicted"/>
<dbReference type="SUPFAM" id="SSF57667">
    <property type="entry name" value="beta-beta-alpha zinc fingers"/>
    <property type="match status" value="1"/>
</dbReference>
<feature type="coiled-coil region" evidence="1">
    <location>
        <begin position="91"/>
        <end position="136"/>
    </location>
</feature>
<evidence type="ECO:0000259" key="2">
    <source>
        <dbReference type="PROSITE" id="PS50157"/>
    </source>
</evidence>
<evidence type="ECO:0000313" key="3">
    <source>
        <dbReference type="EMBL" id="QHT10423.1"/>
    </source>
</evidence>
<feature type="domain" description="C2H2-type" evidence="2">
    <location>
        <begin position="63"/>
        <end position="91"/>
    </location>
</feature>
<dbReference type="EMBL" id="MN739520">
    <property type="protein sequence ID" value="QHT10423.1"/>
    <property type="molecule type" value="Genomic_DNA"/>
</dbReference>
<keyword evidence="1" id="KW-0175">Coiled coil</keyword>
<sequence length="290" mass="34719">MYMPMYRCDRCNFFTLLKSNYTNHLNTKKHLSNNSEKLAEVSQKLAEVSQKLAEVSQEKSNTFKCKYCEQLYKHKSSLSKHIKYSCTKNKTEDLTELVRLLNLQLEQQKNEFQVQIQSQTKQIDTQSKQIEKLMEKLEINNTYNTNSNNTINVTNINLLNYKDTDTSHLTNVDYKKCLKEASRCVLKLIEKVHFNPDKPENMNIYISNMKNNYMMMYKENKWNLVKKEEMDSVYNHKEDLIIEWFNLNKDPELMKYFERFIDLKEDKPTVDAVQEEYKLMLFNNRSLIKN</sequence>
<dbReference type="AlphaFoldDB" id="A0A6C0D1U3"/>
<reference evidence="3" key="1">
    <citation type="journal article" date="2020" name="Nature">
        <title>Giant virus diversity and host interactions through global metagenomics.</title>
        <authorList>
            <person name="Schulz F."/>
            <person name="Roux S."/>
            <person name="Paez-Espino D."/>
            <person name="Jungbluth S."/>
            <person name="Walsh D.A."/>
            <person name="Denef V.J."/>
            <person name="McMahon K.D."/>
            <person name="Konstantinidis K.T."/>
            <person name="Eloe-Fadrosh E.A."/>
            <person name="Kyrpides N.C."/>
            <person name="Woyke T."/>
        </authorList>
    </citation>
    <scope>NUCLEOTIDE SEQUENCE</scope>
    <source>
        <strain evidence="3">GVMAG-M-3300023174-107</strain>
    </source>
</reference>
<dbReference type="Gene3D" id="3.30.160.60">
    <property type="entry name" value="Classic Zinc Finger"/>
    <property type="match status" value="1"/>
</dbReference>
<dbReference type="InterPro" id="IPR013087">
    <property type="entry name" value="Znf_C2H2_type"/>
</dbReference>